<keyword evidence="2" id="KW-1185">Reference proteome</keyword>
<dbReference type="SUPFAM" id="SSF53756">
    <property type="entry name" value="UDP-Glycosyltransferase/glycogen phosphorylase"/>
    <property type="match status" value="1"/>
</dbReference>
<dbReference type="EMBL" id="LXQA010268599">
    <property type="protein sequence ID" value="MCI39546.1"/>
    <property type="molecule type" value="Genomic_DNA"/>
</dbReference>
<sequence length="79" mass="8889">MNAKLLTDVLKVAVRPKVDDETGIVKREEVVKAIKRIMEGDESFEIRKRIEELRDGAANALSENGSSRKALSDLALKWH</sequence>
<reference evidence="1 2" key="1">
    <citation type="journal article" date="2018" name="Front. Plant Sci.">
        <title>Red Clover (Trifolium pratense) and Zigzag Clover (T. medium) - A Picture of Genomic Similarities and Differences.</title>
        <authorList>
            <person name="Dluhosova J."/>
            <person name="Istvanek J."/>
            <person name="Nedelnik J."/>
            <person name="Repkova J."/>
        </authorList>
    </citation>
    <scope>NUCLEOTIDE SEQUENCE [LARGE SCALE GENOMIC DNA]</scope>
    <source>
        <strain evidence="2">cv. 10/8</strain>
        <tissue evidence="1">Leaf</tissue>
    </source>
</reference>
<keyword evidence="1" id="KW-0808">Transferase</keyword>
<dbReference type="Proteomes" id="UP000265520">
    <property type="component" value="Unassembled WGS sequence"/>
</dbReference>
<accession>A0A392RVD0</accession>
<name>A0A392RVD0_9FABA</name>
<organism evidence="1 2">
    <name type="scientific">Trifolium medium</name>
    <dbReference type="NCBI Taxonomy" id="97028"/>
    <lineage>
        <taxon>Eukaryota</taxon>
        <taxon>Viridiplantae</taxon>
        <taxon>Streptophyta</taxon>
        <taxon>Embryophyta</taxon>
        <taxon>Tracheophyta</taxon>
        <taxon>Spermatophyta</taxon>
        <taxon>Magnoliopsida</taxon>
        <taxon>eudicotyledons</taxon>
        <taxon>Gunneridae</taxon>
        <taxon>Pentapetalae</taxon>
        <taxon>rosids</taxon>
        <taxon>fabids</taxon>
        <taxon>Fabales</taxon>
        <taxon>Fabaceae</taxon>
        <taxon>Papilionoideae</taxon>
        <taxon>50 kb inversion clade</taxon>
        <taxon>NPAAA clade</taxon>
        <taxon>Hologalegina</taxon>
        <taxon>IRL clade</taxon>
        <taxon>Trifolieae</taxon>
        <taxon>Trifolium</taxon>
    </lineage>
</organism>
<evidence type="ECO:0000313" key="2">
    <source>
        <dbReference type="Proteomes" id="UP000265520"/>
    </source>
</evidence>
<protein>
    <submittedName>
        <fullName evidence="1">UDP-glycosyltransferase</fullName>
    </submittedName>
</protein>
<dbReference type="GO" id="GO:0016740">
    <property type="term" value="F:transferase activity"/>
    <property type="evidence" value="ECO:0007669"/>
    <property type="project" value="UniProtKB-KW"/>
</dbReference>
<proteinExistence type="predicted"/>
<dbReference type="PANTHER" id="PTHR48045:SF11">
    <property type="entry name" value="UDP-GLYCOSYLTRANSFERASE 72B1"/>
    <property type="match status" value="1"/>
</dbReference>
<comment type="caution">
    <text evidence="1">The sequence shown here is derived from an EMBL/GenBank/DDBJ whole genome shotgun (WGS) entry which is preliminary data.</text>
</comment>
<dbReference type="AlphaFoldDB" id="A0A392RVD0"/>
<dbReference type="Gene3D" id="3.40.50.2000">
    <property type="entry name" value="Glycogen Phosphorylase B"/>
    <property type="match status" value="1"/>
</dbReference>
<evidence type="ECO:0000313" key="1">
    <source>
        <dbReference type="EMBL" id="MCI39546.1"/>
    </source>
</evidence>
<dbReference type="PANTHER" id="PTHR48045">
    <property type="entry name" value="UDP-GLYCOSYLTRANSFERASE 72B1"/>
    <property type="match status" value="1"/>
</dbReference>